<dbReference type="PANTHER" id="PTHR23115">
    <property type="entry name" value="TRANSLATION FACTOR"/>
    <property type="match status" value="1"/>
</dbReference>
<accession>A0A5J4PUT8</accession>
<name>A0A5J4PUT8_9EUKA</name>
<keyword evidence="1" id="KW-0547">Nucleotide-binding</keyword>
<dbReference type="GO" id="GO:0005525">
    <property type="term" value="F:GTP binding"/>
    <property type="evidence" value="ECO:0007669"/>
    <property type="project" value="UniProtKB-KW"/>
</dbReference>
<dbReference type="SUPFAM" id="SSF52540">
    <property type="entry name" value="P-loop containing nucleoside triphosphate hydrolases"/>
    <property type="match status" value="1"/>
</dbReference>
<evidence type="ECO:0000256" key="1">
    <source>
        <dbReference type="ARBA" id="ARBA00022741"/>
    </source>
</evidence>
<sequence>MRSYLKKIGYNPDKIQMIPISGFCGDNMLEHSPNMPWFKGNTLFESLDSLEIPKRLLDKLIRLPIQDVFKIGGIGKVPIECVIIVIITPGQVIIITNTIITTNCESSKMHHDAFTQAVPG</sequence>
<protein>
    <submittedName>
        <fullName evidence="3">Putative translation elongation factor-1 alpha</fullName>
    </submittedName>
</protein>
<keyword evidence="3" id="KW-0251">Elongation factor</keyword>
<proteinExistence type="predicted"/>
<dbReference type="Gene3D" id="3.40.50.300">
    <property type="entry name" value="P-loop containing nucleotide triphosphate hydrolases"/>
    <property type="match status" value="1"/>
</dbReference>
<dbReference type="GO" id="GO:0003746">
    <property type="term" value="F:translation elongation factor activity"/>
    <property type="evidence" value="ECO:0007669"/>
    <property type="project" value="UniProtKB-KW"/>
</dbReference>
<dbReference type="Gene3D" id="2.40.30.10">
    <property type="entry name" value="Translation factors"/>
    <property type="match status" value="1"/>
</dbReference>
<evidence type="ECO:0000313" key="4">
    <source>
        <dbReference type="Proteomes" id="UP000324800"/>
    </source>
</evidence>
<keyword evidence="2" id="KW-0342">GTP-binding</keyword>
<dbReference type="InterPro" id="IPR009000">
    <property type="entry name" value="Transl_B-barrel_sf"/>
</dbReference>
<dbReference type="EMBL" id="SNRW01048572">
    <property type="protein sequence ID" value="KAA6312902.1"/>
    <property type="molecule type" value="Genomic_DNA"/>
</dbReference>
<organism evidence="3 4">
    <name type="scientific">Streblomastix strix</name>
    <dbReference type="NCBI Taxonomy" id="222440"/>
    <lineage>
        <taxon>Eukaryota</taxon>
        <taxon>Metamonada</taxon>
        <taxon>Preaxostyla</taxon>
        <taxon>Oxymonadida</taxon>
        <taxon>Streblomastigidae</taxon>
        <taxon>Streblomastix</taxon>
    </lineage>
</organism>
<evidence type="ECO:0000256" key="2">
    <source>
        <dbReference type="ARBA" id="ARBA00023134"/>
    </source>
</evidence>
<dbReference type="SUPFAM" id="SSF50447">
    <property type="entry name" value="Translation proteins"/>
    <property type="match status" value="1"/>
</dbReference>
<feature type="non-terminal residue" evidence="3">
    <location>
        <position position="120"/>
    </location>
</feature>
<keyword evidence="3" id="KW-0648">Protein biosynthesis</keyword>
<dbReference type="InterPro" id="IPR050100">
    <property type="entry name" value="TRAFAC_GTPase_members"/>
</dbReference>
<dbReference type="OrthoDB" id="1880847at2759"/>
<comment type="caution">
    <text evidence="3">The sequence shown here is derived from an EMBL/GenBank/DDBJ whole genome shotgun (WGS) entry which is preliminary data.</text>
</comment>
<gene>
    <name evidence="3" type="ORF">EZS28_055846</name>
</gene>
<dbReference type="Proteomes" id="UP000324800">
    <property type="component" value="Unassembled WGS sequence"/>
</dbReference>
<dbReference type="AlphaFoldDB" id="A0A5J4PUT8"/>
<evidence type="ECO:0000313" key="3">
    <source>
        <dbReference type="EMBL" id="KAA6312902.1"/>
    </source>
</evidence>
<reference evidence="3 4" key="1">
    <citation type="submission" date="2019-03" db="EMBL/GenBank/DDBJ databases">
        <title>Single cell metagenomics reveals metabolic interactions within the superorganism composed of flagellate Streblomastix strix and complex community of Bacteroidetes bacteria on its surface.</title>
        <authorList>
            <person name="Treitli S.C."/>
            <person name="Kolisko M."/>
            <person name="Husnik F."/>
            <person name="Keeling P."/>
            <person name="Hampl V."/>
        </authorList>
    </citation>
    <scope>NUCLEOTIDE SEQUENCE [LARGE SCALE GENOMIC DNA]</scope>
    <source>
        <strain evidence="3">ST1C</strain>
    </source>
</reference>
<dbReference type="InterPro" id="IPR027417">
    <property type="entry name" value="P-loop_NTPase"/>
</dbReference>